<evidence type="ECO:0000256" key="8">
    <source>
        <dbReference type="ARBA" id="ARBA00023274"/>
    </source>
</evidence>
<evidence type="ECO:0000313" key="11">
    <source>
        <dbReference type="EMBL" id="RWS02084.1"/>
    </source>
</evidence>
<evidence type="ECO:0000256" key="1">
    <source>
        <dbReference type="ARBA" id="ARBA00004123"/>
    </source>
</evidence>
<dbReference type="InterPro" id="IPR001163">
    <property type="entry name" value="Sm_dom_euk/arc"/>
</dbReference>
<evidence type="ECO:0000256" key="2">
    <source>
        <dbReference type="ARBA" id="ARBA00006850"/>
    </source>
</evidence>
<proteinExistence type="inferred from homology"/>
<dbReference type="PROSITE" id="PS52002">
    <property type="entry name" value="SM"/>
    <property type="match status" value="1"/>
</dbReference>
<dbReference type="InterPro" id="IPR010920">
    <property type="entry name" value="LSM_dom_sf"/>
</dbReference>
<dbReference type="GO" id="GO:0046540">
    <property type="term" value="C:U4/U6 x U5 tri-snRNP complex"/>
    <property type="evidence" value="ECO:0007669"/>
    <property type="project" value="TreeGrafter"/>
</dbReference>
<dbReference type="InterPro" id="IPR047575">
    <property type="entry name" value="Sm"/>
</dbReference>
<dbReference type="EMBL" id="NCKU01008178">
    <property type="protein sequence ID" value="RWS02084.1"/>
    <property type="molecule type" value="Genomic_DNA"/>
</dbReference>
<sequence>MSMANIMPAAVSYPLPLELINKFIGSRIRIIMSNDMEFVGILLGLDKSMNMVLEDVIEYENTVGDKRKNKLEKIILKGYNILMISLDGEALEN</sequence>
<dbReference type="STRING" id="1965070.A0A3S3NG92"/>
<dbReference type="GO" id="GO:0005681">
    <property type="term" value="C:spliceosomal complex"/>
    <property type="evidence" value="ECO:0007669"/>
    <property type="project" value="UniProtKB-KW"/>
</dbReference>
<keyword evidence="6" id="KW-0508">mRNA splicing</keyword>
<protein>
    <submittedName>
        <fullName evidence="11">U6 snRNA-associated Sm-like protein LSm5-like protein</fullName>
    </submittedName>
</protein>
<reference evidence="11 12" key="1">
    <citation type="journal article" date="2018" name="Gigascience">
        <title>Genomes of trombidid mites reveal novel predicted allergens and laterally-transferred genes associated with secondary metabolism.</title>
        <authorList>
            <person name="Dong X."/>
            <person name="Chaisiri K."/>
            <person name="Xia D."/>
            <person name="Armstrong S.D."/>
            <person name="Fang Y."/>
            <person name="Donnelly M.J."/>
            <person name="Kadowaki T."/>
            <person name="McGarry J.W."/>
            <person name="Darby A.C."/>
            <person name="Makepeace B.L."/>
        </authorList>
    </citation>
    <scope>NUCLEOTIDE SEQUENCE [LARGE SCALE GENOMIC DNA]</scope>
    <source>
        <strain evidence="11">UoL-WK</strain>
    </source>
</reference>
<accession>A0A3S3NG92</accession>
<reference evidence="11" key="2">
    <citation type="submission" date="2018-11" db="EMBL/GenBank/DDBJ databases">
        <title>Trombidioid mite genomics.</title>
        <authorList>
            <person name="Dong X."/>
        </authorList>
    </citation>
    <scope>NUCLEOTIDE SEQUENCE</scope>
    <source>
        <strain evidence="11">UoL-WK</strain>
    </source>
</reference>
<evidence type="ECO:0000313" key="10">
    <source>
        <dbReference type="EMBL" id="RWR99199.1"/>
    </source>
</evidence>
<keyword evidence="3" id="KW-0507">mRNA processing</keyword>
<dbReference type="GO" id="GO:0005688">
    <property type="term" value="C:U6 snRNP"/>
    <property type="evidence" value="ECO:0007669"/>
    <property type="project" value="TreeGrafter"/>
</dbReference>
<dbReference type="Pfam" id="PF01423">
    <property type="entry name" value="LSM"/>
    <property type="match status" value="1"/>
</dbReference>
<gene>
    <name evidence="10" type="ORF">B4U79_10153</name>
    <name evidence="11" type="ORF">B4U79_12644</name>
</gene>
<dbReference type="SMART" id="SM00651">
    <property type="entry name" value="Sm"/>
    <property type="match status" value="1"/>
</dbReference>
<evidence type="ECO:0000256" key="4">
    <source>
        <dbReference type="ARBA" id="ARBA00022728"/>
    </source>
</evidence>
<comment type="subcellular location">
    <subcellularLocation>
        <location evidence="1">Nucleus</location>
    </subcellularLocation>
</comment>
<evidence type="ECO:0000259" key="9">
    <source>
        <dbReference type="PROSITE" id="PS52002"/>
    </source>
</evidence>
<keyword evidence="5" id="KW-0694">RNA-binding</keyword>
<evidence type="ECO:0000256" key="6">
    <source>
        <dbReference type="ARBA" id="ARBA00023187"/>
    </source>
</evidence>
<evidence type="ECO:0000256" key="7">
    <source>
        <dbReference type="ARBA" id="ARBA00023242"/>
    </source>
</evidence>
<dbReference type="GO" id="GO:0003723">
    <property type="term" value="F:RNA binding"/>
    <property type="evidence" value="ECO:0007669"/>
    <property type="project" value="UniProtKB-KW"/>
</dbReference>
<dbReference type="Gene3D" id="2.30.30.100">
    <property type="match status" value="1"/>
</dbReference>
<evidence type="ECO:0000313" key="12">
    <source>
        <dbReference type="Proteomes" id="UP000285301"/>
    </source>
</evidence>
<dbReference type="OrthoDB" id="429711at2759"/>
<dbReference type="Proteomes" id="UP000285301">
    <property type="component" value="Unassembled WGS sequence"/>
</dbReference>
<keyword evidence="4" id="KW-0747">Spliceosome</keyword>
<dbReference type="GO" id="GO:1990726">
    <property type="term" value="C:Lsm1-7-Pat1 complex"/>
    <property type="evidence" value="ECO:0007669"/>
    <property type="project" value="TreeGrafter"/>
</dbReference>
<dbReference type="InterPro" id="IPR033871">
    <property type="entry name" value="LSm5"/>
</dbReference>
<feature type="domain" description="Sm" evidence="9">
    <location>
        <begin position="15"/>
        <end position="90"/>
    </location>
</feature>
<keyword evidence="8" id="KW-0687">Ribonucleoprotein</keyword>
<dbReference type="SUPFAM" id="SSF50182">
    <property type="entry name" value="Sm-like ribonucleoproteins"/>
    <property type="match status" value="1"/>
</dbReference>
<dbReference type="GO" id="GO:0000398">
    <property type="term" value="P:mRNA splicing, via spliceosome"/>
    <property type="evidence" value="ECO:0007669"/>
    <property type="project" value="TreeGrafter"/>
</dbReference>
<evidence type="ECO:0000256" key="3">
    <source>
        <dbReference type="ARBA" id="ARBA00022664"/>
    </source>
</evidence>
<dbReference type="AlphaFoldDB" id="A0A3S3NG92"/>
<keyword evidence="12" id="KW-1185">Reference proteome</keyword>
<keyword evidence="7" id="KW-0539">Nucleus</keyword>
<dbReference type="PANTHER" id="PTHR20971">
    <property type="entry name" value="U6 SNRNA-ASSOCIATED PROTEIN"/>
    <property type="match status" value="1"/>
</dbReference>
<name>A0A3S3NG92_9ACAR</name>
<organism evidence="11 12">
    <name type="scientific">Dinothrombium tinctorium</name>
    <dbReference type="NCBI Taxonomy" id="1965070"/>
    <lineage>
        <taxon>Eukaryota</taxon>
        <taxon>Metazoa</taxon>
        <taxon>Ecdysozoa</taxon>
        <taxon>Arthropoda</taxon>
        <taxon>Chelicerata</taxon>
        <taxon>Arachnida</taxon>
        <taxon>Acari</taxon>
        <taxon>Acariformes</taxon>
        <taxon>Trombidiformes</taxon>
        <taxon>Prostigmata</taxon>
        <taxon>Anystina</taxon>
        <taxon>Parasitengona</taxon>
        <taxon>Trombidioidea</taxon>
        <taxon>Trombidiidae</taxon>
        <taxon>Dinothrombium</taxon>
    </lineage>
</organism>
<evidence type="ECO:0000256" key="5">
    <source>
        <dbReference type="ARBA" id="ARBA00022884"/>
    </source>
</evidence>
<comment type="caution">
    <text evidence="11">The sequence shown here is derived from an EMBL/GenBank/DDBJ whole genome shotgun (WGS) entry which is preliminary data.</text>
</comment>
<comment type="similarity">
    <text evidence="2">Belongs to the snRNP Sm proteins family.</text>
</comment>
<dbReference type="PANTHER" id="PTHR20971:SF0">
    <property type="entry name" value="U6 SNRNA-ASSOCIATED SM-LIKE PROTEIN LSM5"/>
    <property type="match status" value="1"/>
</dbReference>
<dbReference type="EMBL" id="NCKU01016447">
    <property type="protein sequence ID" value="RWR99199.1"/>
    <property type="molecule type" value="Genomic_DNA"/>
</dbReference>